<dbReference type="Gene3D" id="1.10.3290.10">
    <property type="entry name" value="Fido-like domain"/>
    <property type="match status" value="1"/>
</dbReference>
<name>A0ABV4TC95_9FLAO</name>
<keyword evidence="3" id="KW-1185">Reference proteome</keyword>
<dbReference type="Proteomes" id="UP001574169">
    <property type="component" value="Unassembled WGS sequence"/>
</dbReference>
<dbReference type="EMBL" id="JBCFQL010000004">
    <property type="protein sequence ID" value="MFA9190654.1"/>
    <property type="molecule type" value="Genomic_DNA"/>
</dbReference>
<feature type="domain" description="Fido" evidence="1">
    <location>
        <begin position="97"/>
        <end position="249"/>
    </location>
</feature>
<proteinExistence type="predicted"/>
<comment type="caution">
    <text evidence="2">The sequence shown here is derived from an EMBL/GenBank/DDBJ whole genome shotgun (WGS) entry which is preliminary data.</text>
</comment>
<sequence length="465" mass="53830">MSYKKIKDTIDAIKAKVAAFGELTIEQKKKINYKFRLEWNFNSNSMEGNTLTIEETRSVMVGNLTVNDKPLKDVLEMQGHDKVISEILKIGKGDLRLSEKRIKEIHSGIMHEENPEQKNKIGQWKEQANEIINSKGEKYLFVAPEEVPDKIHALLNKTNASIDAIKANKKNAPHPIDVALEFHLEYLDIHPFYDGNGRTARILTNLILISLGYNPFWINEKDRTIYYNYISDIQGYGGSKELFFEYCAGLIERSEQLVLKAIQDIDIEEEDDLHKEISLLKRQLEGENFTKSPKNIYDVFQFISTDVWQPLSTILINFDDLFSESNTKLFINDKNEEYLFTSNVLTNLGSNLGSIIKTSLGELYKDYKPRELTIFGHDLYKTDFQKIVWLHSKYGLKKTKNNSPYEIVFSITFESTKYTLNLSINHLEIWKNSFAYNEFPHKGNIEKLKKDLGKSLIESIKNDIQ</sequence>
<reference evidence="2 3" key="1">
    <citation type="submission" date="2024-04" db="EMBL/GenBank/DDBJ databases">
        <title>New Clade of Flavobacterium.</title>
        <authorList>
            <person name="Matos L."/>
            <person name="Proenca D.N."/>
            <person name="Fransisco R.M."/>
            <person name="Chung A.P."/>
            <person name="Maccario L."/>
            <person name="Sorensen S.J."/>
            <person name="Morais P.V."/>
        </authorList>
    </citation>
    <scope>NUCLEOTIDE SEQUENCE [LARGE SCALE GENOMIC DNA]</scope>
    <source>
        <strain evidence="2 3">FZUC8N2.13</strain>
    </source>
</reference>
<dbReference type="InterPro" id="IPR040198">
    <property type="entry name" value="Fido_containing"/>
</dbReference>
<dbReference type="InterPro" id="IPR036597">
    <property type="entry name" value="Fido-like_dom_sf"/>
</dbReference>
<protein>
    <submittedName>
        <fullName evidence="2">Fic family protein</fullName>
    </submittedName>
</protein>
<evidence type="ECO:0000313" key="3">
    <source>
        <dbReference type="Proteomes" id="UP001574169"/>
    </source>
</evidence>
<dbReference type="PANTHER" id="PTHR13504:SF38">
    <property type="entry name" value="FIDO DOMAIN-CONTAINING PROTEIN"/>
    <property type="match status" value="1"/>
</dbReference>
<dbReference type="PROSITE" id="PS51459">
    <property type="entry name" value="FIDO"/>
    <property type="match status" value="1"/>
</dbReference>
<dbReference type="RefSeq" id="WP_373405661.1">
    <property type="nucleotide sequence ID" value="NZ_JBCFQL010000004.1"/>
</dbReference>
<dbReference type="SUPFAM" id="SSF140931">
    <property type="entry name" value="Fic-like"/>
    <property type="match status" value="1"/>
</dbReference>
<dbReference type="InterPro" id="IPR003812">
    <property type="entry name" value="Fido"/>
</dbReference>
<organism evidence="2 3">
    <name type="scientific">Flavobacterium zubiriense</name>
    <dbReference type="NCBI Taxonomy" id="3138075"/>
    <lineage>
        <taxon>Bacteria</taxon>
        <taxon>Pseudomonadati</taxon>
        <taxon>Bacteroidota</taxon>
        <taxon>Flavobacteriia</taxon>
        <taxon>Flavobacteriales</taxon>
        <taxon>Flavobacteriaceae</taxon>
        <taxon>Flavobacterium</taxon>
    </lineage>
</organism>
<dbReference type="Pfam" id="PF02661">
    <property type="entry name" value="Fic"/>
    <property type="match status" value="1"/>
</dbReference>
<accession>A0ABV4TC95</accession>
<evidence type="ECO:0000313" key="2">
    <source>
        <dbReference type="EMBL" id="MFA9190654.1"/>
    </source>
</evidence>
<evidence type="ECO:0000259" key="1">
    <source>
        <dbReference type="PROSITE" id="PS51459"/>
    </source>
</evidence>
<dbReference type="PANTHER" id="PTHR13504">
    <property type="entry name" value="FIDO DOMAIN-CONTAINING PROTEIN DDB_G0283145"/>
    <property type="match status" value="1"/>
</dbReference>
<gene>
    <name evidence="2" type="ORF">AAGV28_04655</name>
</gene>